<evidence type="ECO:0000256" key="2">
    <source>
        <dbReference type="SAM" id="Phobius"/>
    </source>
</evidence>
<name>A0A8J1XI67_OWEFU</name>
<evidence type="ECO:0000313" key="3">
    <source>
        <dbReference type="EMBL" id="CAH1798412.1"/>
    </source>
</evidence>
<dbReference type="GO" id="GO:0000768">
    <property type="term" value="P:syncytium formation by plasma membrane fusion"/>
    <property type="evidence" value="ECO:0007669"/>
    <property type="project" value="TreeGrafter"/>
</dbReference>
<feature type="compositionally biased region" description="Polar residues" evidence="1">
    <location>
        <begin position="594"/>
        <end position="611"/>
    </location>
</feature>
<dbReference type="PANTHER" id="PTHR37415:SF1">
    <property type="entry name" value="CELL FUSION PROTEIN AFF-1"/>
    <property type="match status" value="1"/>
</dbReference>
<evidence type="ECO:0000313" key="4">
    <source>
        <dbReference type="Proteomes" id="UP000749559"/>
    </source>
</evidence>
<evidence type="ECO:0000256" key="1">
    <source>
        <dbReference type="SAM" id="MobiDB-lite"/>
    </source>
</evidence>
<dbReference type="InterPro" id="IPR043076">
    <property type="entry name" value="Fusogen_EFF/AFF_dom3"/>
</dbReference>
<dbReference type="OrthoDB" id="5916841at2759"/>
<dbReference type="PANTHER" id="PTHR37415">
    <property type="entry name" value="EFF-1A"/>
    <property type="match status" value="1"/>
</dbReference>
<dbReference type="Gene3D" id="2.60.98.60">
    <property type="entry name" value="Cell-cell fusogen EFF/AFF, domain 1"/>
    <property type="match status" value="1"/>
</dbReference>
<dbReference type="GO" id="GO:0044291">
    <property type="term" value="C:cell-cell contact zone"/>
    <property type="evidence" value="ECO:0007669"/>
    <property type="project" value="TreeGrafter"/>
</dbReference>
<protein>
    <submittedName>
        <fullName evidence="3">Uncharacterized protein</fullName>
    </submittedName>
</protein>
<dbReference type="Proteomes" id="UP000749559">
    <property type="component" value="Unassembled WGS sequence"/>
</dbReference>
<comment type="caution">
    <text evidence="3">The sequence shown here is derived from an EMBL/GenBank/DDBJ whole genome shotgun (WGS) entry which is preliminary data.</text>
</comment>
<sequence length="611" mass="69972">MPRTEGSKEESKWRDICTIQPTIISHAKFLNRSSSTLIAKTIINSAIGYKESTCFEVKVSLPDLKNSDVDPDYANVTLLYRLTYESIQHHHPMVEKYTFAIPKLTCKGMTDCPLLTDWCYYGKDVCKGNTDTCVNKYFPNQKASGCFTTLSHDAELCTGLTVQPQSYKRYVAYYAGVPETFAHFKLQVFDANTEETIDKTRYFVVNLNQGVQSQADSMIRLDVQSAGPTQAIPIQMYFSELGSTEVLTKIPMNNLNEWDLDKLGWFKYQDNKFIFDRTKLFEAYGARITWAPSNEFTWWFDGKYVAYRDKDDVIGDADTVGNVYDFVDDAVAIDRHVIVTHRESPRMDIFLMLNELNDVLFHFDQSRMTDFRASIAQDKYSNKALVVTFYRTSGTVLGHIRDSSNQDSPIQTRLKFYVDSISVVSDVRKYHSIPSDIDYDCYVCLHPLSKPEREICKIARYRSTPLLKFTIPYNTKTKRTGKSDATESSATWNWLKYINPREWLNGIDEAAEVIVITFEIIIWVIILVIIIIIARCLCGLCKCISCCTRSKKTERSHPKYAKCRQVGELVEMWNTRAPVRMKHPSTRPKPTHAASKTSFGASPSSTHDLHV</sequence>
<organism evidence="3 4">
    <name type="scientific">Owenia fusiformis</name>
    <name type="common">Polychaete worm</name>
    <dbReference type="NCBI Taxonomy" id="6347"/>
    <lineage>
        <taxon>Eukaryota</taxon>
        <taxon>Metazoa</taxon>
        <taxon>Spiralia</taxon>
        <taxon>Lophotrochozoa</taxon>
        <taxon>Annelida</taxon>
        <taxon>Polychaeta</taxon>
        <taxon>Sedentaria</taxon>
        <taxon>Canalipalpata</taxon>
        <taxon>Sabellida</taxon>
        <taxon>Oweniida</taxon>
        <taxon>Oweniidae</taxon>
        <taxon>Owenia</taxon>
    </lineage>
</organism>
<proteinExistence type="predicted"/>
<accession>A0A8J1XI67</accession>
<feature type="region of interest" description="Disordered" evidence="1">
    <location>
        <begin position="580"/>
        <end position="611"/>
    </location>
</feature>
<keyword evidence="2" id="KW-1133">Transmembrane helix</keyword>
<dbReference type="Pfam" id="PF14884">
    <property type="entry name" value="EFF-AFF"/>
    <property type="match status" value="1"/>
</dbReference>
<keyword evidence="4" id="KW-1185">Reference proteome</keyword>
<feature type="compositionally biased region" description="Basic residues" evidence="1">
    <location>
        <begin position="580"/>
        <end position="590"/>
    </location>
</feature>
<dbReference type="EMBL" id="CAIIXF020000011">
    <property type="protein sequence ID" value="CAH1798412.1"/>
    <property type="molecule type" value="Genomic_DNA"/>
</dbReference>
<keyword evidence="2" id="KW-0812">Transmembrane</keyword>
<dbReference type="InterPro" id="IPR029213">
    <property type="entry name" value="Fusogen_EFF/AFF"/>
</dbReference>
<dbReference type="Gene3D" id="2.60.40.3980">
    <property type="entry name" value="Cell-cell fusogen EFF/AFF, domain 3"/>
    <property type="match status" value="1"/>
</dbReference>
<feature type="transmembrane region" description="Helical" evidence="2">
    <location>
        <begin position="520"/>
        <end position="541"/>
    </location>
</feature>
<gene>
    <name evidence="3" type="ORF">OFUS_LOCUS22562</name>
</gene>
<dbReference type="AlphaFoldDB" id="A0A8J1XI67"/>
<keyword evidence="2" id="KW-0472">Membrane</keyword>
<reference evidence="3" key="1">
    <citation type="submission" date="2022-03" db="EMBL/GenBank/DDBJ databases">
        <authorList>
            <person name="Martin C."/>
        </authorList>
    </citation>
    <scope>NUCLEOTIDE SEQUENCE</scope>
</reference>